<keyword evidence="2" id="KW-1185">Reference proteome</keyword>
<dbReference type="EMBL" id="CALOZG010000042">
    <property type="protein sequence ID" value="CAH4035104.1"/>
    <property type="molecule type" value="Genomic_DNA"/>
</dbReference>
<evidence type="ECO:0000313" key="2">
    <source>
        <dbReference type="Proteomes" id="UP001152562"/>
    </source>
</evidence>
<proteinExistence type="predicted"/>
<sequence length="136" mass="16135">MDLHLHLTVASRVLDRKWGTPIDLDTYTDFRTCLPAEIDLPTTTFSSEEYLRSVRRKYKPKRRQSFGDISISRTRCTSDLGSSESDISLSSKNYFQYETTDKRDEICNEKKHLHYRRLKNVIKRLKRSFLNLKNQN</sequence>
<comment type="caution">
    <text evidence="1">The sequence shown here is derived from an EMBL/GenBank/DDBJ whole genome shotgun (WGS) entry which is preliminary data.</text>
</comment>
<dbReference type="Proteomes" id="UP001152562">
    <property type="component" value="Unassembled WGS sequence"/>
</dbReference>
<protein>
    <submittedName>
        <fullName evidence="1">Uncharacterized protein</fullName>
    </submittedName>
</protein>
<reference evidence="1" key="1">
    <citation type="submission" date="2022-05" db="EMBL/GenBank/DDBJ databases">
        <authorList>
            <person name="Okamura Y."/>
        </authorList>
    </citation>
    <scope>NUCLEOTIDE SEQUENCE</scope>
</reference>
<dbReference type="AlphaFoldDB" id="A0A9P0TX56"/>
<name>A0A9P0TX56_PIEBR</name>
<organism evidence="1 2">
    <name type="scientific">Pieris brassicae</name>
    <name type="common">White butterfly</name>
    <name type="synonym">Large white butterfly</name>
    <dbReference type="NCBI Taxonomy" id="7116"/>
    <lineage>
        <taxon>Eukaryota</taxon>
        <taxon>Metazoa</taxon>
        <taxon>Ecdysozoa</taxon>
        <taxon>Arthropoda</taxon>
        <taxon>Hexapoda</taxon>
        <taxon>Insecta</taxon>
        <taxon>Pterygota</taxon>
        <taxon>Neoptera</taxon>
        <taxon>Endopterygota</taxon>
        <taxon>Lepidoptera</taxon>
        <taxon>Glossata</taxon>
        <taxon>Ditrysia</taxon>
        <taxon>Papilionoidea</taxon>
        <taxon>Pieridae</taxon>
        <taxon>Pierinae</taxon>
        <taxon>Pieris</taxon>
    </lineage>
</organism>
<evidence type="ECO:0000313" key="1">
    <source>
        <dbReference type="EMBL" id="CAH4035104.1"/>
    </source>
</evidence>
<accession>A0A9P0TX56</accession>
<gene>
    <name evidence="1" type="ORF">PIBRA_LOCUS11208</name>
</gene>